<keyword evidence="8" id="KW-1185">Reference proteome</keyword>
<evidence type="ECO:0000256" key="2">
    <source>
        <dbReference type="ARBA" id="ARBA00022645"/>
    </source>
</evidence>
<evidence type="ECO:0000256" key="6">
    <source>
        <dbReference type="SAM" id="SignalP"/>
    </source>
</evidence>
<evidence type="ECO:0000313" key="7">
    <source>
        <dbReference type="EMBL" id="KAK7748443.1"/>
    </source>
</evidence>
<dbReference type="GO" id="GO:0000324">
    <property type="term" value="C:fungal-type vacuole"/>
    <property type="evidence" value="ECO:0007669"/>
    <property type="project" value="TreeGrafter"/>
</dbReference>
<feature type="chain" id="PRO_5042973776" evidence="6">
    <location>
        <begin position="22"/>
        <end position="483"/>
    </location>
</feature>
<dbReference type="EMBL" id="JAKJXP020000081">
    <property type="protein sequence ID" value="KAK7748443.1"/>
    <property type="molecule type" value="Genomic_DNA"/>
</dbReference>
<keyword evidence="6" id="KW-0732">Signal</keyword>
<comment type="similarity">
    <text evidence="1">Belongs to the peptidase S10 family.</text>
</comment>
<dbReference type="Proteomes" id="UP001320420">
    <property type="component" value="Unassembled WGS sequence"/>
</dbReference>
<comment type="caution">
    <text evidence="7">The sequence shown here is derived from an EMBL/GenBank/DDBJ whole genome shotgun (WGS) entry which is preliminary data.</text>
</comment>
<evidence type="ECO:0000256" key="5">
    <source>
        <dbReference type="ARBA" id="ARBA00023180"/>
    </source>
</evidence>
<dbReference type="PANTHER" id="PTHR11802:SF453">
    <property type="entry name" value="S1, PUTATIVE-RELATED"/>
    <property type="match status" value="1"/>
</dbReference>
<feature type="signal peptide" evidence="6">
    <location>
        <begin position="1"/>
        <end position="21"/>
    </location>
</feature>
<dbReference type="Gene3D" id="1.10.287.410">
    <property type="match status" value="1"/>
</dbReference>
<dbReference type="AlphaFoldDB" id="A0AAN9YKD4"/>
<dbReference type="InterPro" id="IPR001563">
    <property type="entry name" value="Peptidase_S10"/>
</dbReference>
<dbReference type="PANTHER" id="PTHR11802">
    <property type="entry name" value="SERINE PROTEASE FAMILY S10 SERINE CARBOXYPEPTIDASE"/>
    <property type="match status" value="1"/>
</dbReference>
<dbReference type="SUPFAM" id="SSF53474">
    <property type="entry name" value="alpha/beta-Hydrolases"/>
    <property type="match status" value="1"/>
</dbReference>
<dbReference type="InterPro" id="IPR029058">
    <property type="entry name" value="AB_hydrolase_fold"/>
</dbReference>
<evidence type="ECO:0000313" key="8">
    <source>
        <dbReference type="Proteomes" id="UP001320420"/>
    </source>
</evidence>
<organism evidence="7 8">
    <name type="scientific">Diatrype stigma</name>
    <dbReference type="NCBI Taxonomy" id="117547"/>
    <lineage>
        <taxon>Eukaryota</taxon>
        <taxon>Fungi</taxon>
        <taxon>Dikarya</taxon>
        <taxon>Ascomycota</taxon>
        <taxon>Pezizomycotina</taxon>
        <taxon>Sordariomycetes</taxon>
        <taxon>Xylariomycetidae</taxon>
        <taxon>Xylariales</taxon>
        <taxon>Diatrypaceae</taxon>
        <taxon>Diatrype</taxon>
    </lineage>
</organism>
<protein>
    <submittedName>
        <fullName evidence="7">Uncharacterized protein</fullName>
    </submittedName>
</protein>
<keyword evidence="2" id="KW-0121">Carboxypeptidase</keyword>
<reference evidence="7 8" key="1">
    <citation type="submission" date="2024-02" db="EMBL/GenBank/DDBJ databases">
        <title>De novo assembly and annotation of 12 fungi associated with fruit tree decline syndrome in Ontario, Canada.</title>
        <authorList>
            <person name="Sulman M."/>
            <person name="Ellouze W."/>
            <person name="Ilyukhin E."/>
        </authorList>
    </citation>
    <scope>NUCLEOTIDE SEQUENCE [LARGE SCALE GENOMIC DNA]</scope>
    <source>
        <strain evidence="7 8">M11/M66-122</strain>
    </source>
</reference>
<dbReference type="Pfam" id="PF00450">
    <property type="entry name" value="Peptidase_S10"/>
    <property type="match status" value="1"/>
</dbReference>
<proteinExistence type="inferred from homology"/>
<keyword evidence="3" id="KW-0645">Protease</keyword>
<gene>
    <name evidence="7" type="ORF">SLS62_008599</name>
</gene>
<name>A0AAN9YKD4_9PEZI</name>
<dbReference type="PRINTS" id="PR00724">
    <property type="entry name" value="CRBOXYPTASEC"/>
</dbReference>
<evidence type="ECO:0000256" key="3">
    <source>
        <dbReference type="ARBA" id="ARBA00022670"/>
    </source>
</evidence>
<dbReference type="GO" id="GO:0004185">
    <property type="term" value="F:serine-type carboxypeptidase activity"/>
    <property type="evidence" value="ECO:0007669"/>
    <property type="project" value="InterPro"/>
</dbReference>
<evidence type="ECO:0000256" key="1">
    <source>
        <dbReference type="ARBA" id="ARBA00009431"/>
    </source>
</evidence>
<keyword evidence="5" id="KW-0325">Glycoprotein</keyword>
<dbReference type="Gene3D" id="3.40.50.1820">
    <property type="entry name" value="alpha/beta hydrolase"/>
    <property type="match status" value="1"/>
</dbReference>
<sequence>MHPNTILRLSALLPLASPSAAIPNRRSYVEDRDGILHNISEDPVSGVRMSFVNNSGICETTPAVNHYSGYVSMSPSDNMWFWLFEARENPDQAPLVLYFGGGPGCSSMMGTFINNGPCRFDSSNQSEPSLNPYSFNTYANMLYVDQPIPTGFSYGNGTEPRSTKEAAVAVYDFLQAFYDRFPAYQGRAVGIFTSSYGGHYGPEFARFILEKNGDLAAGDGTDRTARRHEIRVAALGLDNAWVDAAIQERSNIDFARENEYRPLINGTLHADLVRAWEAEEGGPGTLFAECAATGADAACHDAWMAGNSIDIGIVSGFPAGAKTFDVRPGAQSVPSAAAYLQREDVRRAIGAGTPYVECAWPRGFADSGDDARSFLGELSAVVSAGVKTLIWTGDADFACNWHGTSQVAHAIDWPGREAFAGQDLEPYTVGGEEKAGFKTQDNLTLMRVYEAGHQMTWYQIPPDPDVALQVFKQFMGSDGLSST</sequence>
<accession>A0AAN9YKD4</accession>
<evidence type="ECO:0000256" key="4">
    <source>
        <dbReference type="ARBA" id="ARBA00022801"/>
    </source>
</evidence>
<keyword evidence="4" id="KW-0378">Hydrolase</keyword>
<dbReference type="GO" id="GO:0006508">
    <property type="term" value="P:proteolysis"/>
    <property type="evidence" value="ECO:0007669"/>
    <property type="project" value="UniProtKB-KW"/>
</dbReference>